<dbReference type="Proteomes" id="UP000825134">
    <property type="component" value="Chromosome"/>
</dbReference>
<evidence type="ECO:0000313" key="3">
    <source>
        <dbReference type="Proteomes" id="UP000512184"/>
    </source>
</evidence>
<dbReference type="RefSeq" id="WP_080125077.1">
    <property type="nucleotide sequence ID" value="NZ_CP035278.1"/>
</dbReference>
<name>A0AAQ0EKN1_9CHLA</name>
<evidence type="ECO:0000313" key="2">
    <source>
        <dbReference type="EMBL" id="QYC74027.1"/>
    </source>
</evidence>
<dbReference type="AlphaFoldDB" id="A0AAQ0EKN1"/>
<reference evidence="2" key="2">
    <citation type="journal article" date="2021" name="Front. Microbiol.">
        <title>Generation of Tetracycline and Rifamycin Resistant Chlamydia Suis Recombinants.</title>
        <authorList>
            <person name="Marti H."/>
            <person name="Bommana S."/>
            <person name="Read T.D."/>
            <person name="Pesch T."/>
            <person name="Prahauser B."/>
            <person name="Dean D."/>
            <person name="Borel N."/>
        </authorList>
    </citation>
    <scope>NUCLEOTIDE SEQUENCE</scope>
    <source>
        <strain evidence="2">208.1</strain>
    </source>
</reference>
<proteinExistence type="predicted"/>
<dbReference type="Pfam" id="PF24683">
    <property type="entry name" value="CT021"/>
    <property type="match status" value="1"/>
</dbReference>
<gene>
    <name evidence="1" type="primary">hypothetical protein</name>
    <name evidence="1" type="ORF">Chls_315</name>
    <name evidence="2" type="ORF">INQ84_02735</name>
</gene>
<protein>
    <submittedName>
        <fullName evidence="2">Uncharacterized protein</fullName>
    </submittedName>
</protein>
<dbReference type="EMBL" id="CP063185">
    <property type="protein sequence ID" value="QYC74027.1"/>
    <property type="molecule type" value="Genomic_DNA"/>
</dbReference>
<dbReference type="EMBL" id="CP035278">
    <property type="protein sequence ID" value="QHP83190.1"/>
    <property type="molecule type" value="Genomic_DNA"/>
</dbReference>
<accession>A0AAQ0EKN1</accession>
<evidence type="ECO:0000313" key="1">
    <source>
        <dbReference type="EMBL" id="QHP83190.1"/>
    </source>
</evidence>
<organism evidence="2 4">
    <name type="scientific">Chlamydia suis</name>
    <dbReference type="NCBI Taxonomy" id="83559"/>
    <lineage>
        <taxon>Bacteria</taxon>
        <taxon>Pseudomonadati</taxon>
        <taxon>Chlamydiota</taxon>
        <taxon>Chlamydiia</taxon>
        <taxon>Chlamydiales</taxon>
        <taxon>Chlamydiaceae</taxon>
        <taxon>Chlamydia/Chlamydophila group</taxon>
        <taxon>Chlamydia</taxon>
    </lineage>
</organism>
<dbReference type="Proteomes" id="UP000512184">
    <property type="component" value="Chromosome"/>
</dbReference>
<evidence type="ECO:0000313" key="4">
    <source>
        <dbReference type="Proteomes" id="UP000825134"/>
    </source>
</evidence>
<reference evidence="1 3" key="1">
    <citation type="submission" date="2019-01" db="EMBL/GenBank/DDBJ databases">
        <title>Whole genome sequencing and annotation enables comparative genome analysis that reveals unique features of the Chlamydia suis R19 Genome.</title>
        <authorList>
            <person name="Dimond Z.E."/>
        </authorList>
    </citation>
    <scope>NUCLEOTIDE SEQUENCE [LARGE SCALE GENOMIC DNA]</scope>
    <source>
        <strain evidence="1 3">R19</strain>
    </source>
</reference>
<dbReference type="InterPro" id="IPR056408">
    <property type="entry name" value="CT021-like"/>
</dbReference>
<sequence length="247" mass="28490">MKKQEKMHSEILLKLFIFFFAFFFFLPPAEAHSPRRLSVQDKILTSCSGDYAILSRGSQKFFFLVRHNSPEATWIEISEFSCLTQQDKKLIEQLSWKEAFHQLRSPKSVYLLQISKNNFSIFVLKKNEWTHSQEKDSLPFFIKILRLPLSPAPAHLIKYKGKTHTLWSPRTSFGGENITLPSSAWVAVWPKDSSSLSGKNILMYFSDDKRLTFPLWMSIDTPTGPVIIKTIELGHQASSPHPKLPDF</sequence>
<keyword evidence="3" id="KW-1185">Reference proteome</keyword>